<keyword evidence="3" id="KW-1185">Reference proteome</keyword>
<feature type="region of interest" description="Disordered" evidence="1">
    <location>
        <begin position="165"/>
        <end position="248"/>
    </location>
</feature>
<evidence type="ECO:0000256" key="1">
    <source>
        <dbReference type="SAM" id="MobiDB-lite"/>
    </source>
</evidence>
<gene>
    <name evidence="2" type="ORF">CP49_06650</name>
</gene>
<evidence type="ECO:0000313" key="3">
    <source>
        <dbReference type="Proteomes" id="UP000051913"/>
    </source>
</evidence>
<dbReference type="AlphaFoldDB" id="A0A0R3LX78"/>
<comment type="caution">
    <text evidence="2">The sequence shown here is derived from an EMBL/GenBank/DDBJ whole genome shotgun (WGS) entry which is preliminary data.</text>
</comment>
<proteinExistence type="predicted"/>
<accession>A0A0R3LX78</accession>
<dbReference type="RefSeq" id="WP_057849446.1">
    <property type="nucleotide sequence ID" value="NZ_LLXX01000033.1"/>
</dbReference>
<dbReference type="EMBL" id="LLXX01000033">
    <property type="protein sequence ID" value="KRR11854.1"/>
    <property type="molecule type" value="Genomic_DNA"/>
</dbReference>
<feature type="compositionally biased region" description="Basic residues" evidence="1">
    <location>
        <begin position="184"/>
        <end position="194"/>
    </location>
</feature>
<feature type="compositionally biased region" description="Low complexity" evidence="1">
    <location>
        <begin position="165"/>
        <end position="183"/>
    </location>
</feature>
<name>A0A0R3LX78_9BRAD</name>
<feature type="region of interest" description="Disordered" evidence="1">
    <location>
        <begin position="83"/>
        <end position="109"/>
    </location>
</feature>
<reference evidence="2 3" key="1">
    <citation type="submission" date="2014-03" db="EMBL/GenBank/DDBJ databases">
        <title>Bradyrhizobium valentinum sp. nov., isolated from effective nodules of Lupinus mariae-josephae, a lupine endemic of basic-lime soils in Eastern Spain.</title>
        <authorList>
            <person name="Duran D."/>
            <person name="Rey L."/>
            <person name="Navarro A."/>
            <person name="Busquets A."/>
            <person name="Imperial J."/>
            <person name="Ruiz-Argueso T."/>
        </authorList>
    </citation>
    <scope>NUCLEOTIDE SEQUENCE [LARGE SCALE GENOMIC DNA]</scope>
    <source>
        <strain evidence="2 3">LmjM3</strain>
    </source>
</reference>
<feature type="compositionally biased region" description="Polar residues" evidence="1">
    <location>
        <begin position="86"/>
        <end position="109"/>
    </location>
</feature>
<organism evidence="2 3">
    <name type="scientific">Bradyrhizobium valentinum</name>
    <dbReference type="NCBI Taxonomy" id="1518501"/>
    <lineage>
        <taxon>Bacteria</taxon>
        <taxon>Pseudomonadati</taxon>
        <taxon>Pseudomonadota</taxon>
        <taxon>Alphaproteobacteria</taxon>
        <taxon>Hyphomicrobiales</taxon>
        <taxon>Nitrobacteraceae</taxon>
        <taxon>Bradyrhizobium</taxon>
    </lineage>
</organism>
<protein>
    <submittedName>
        <fullName evidence="2">Uncharacterized protein</fullName>
    </submittedName>
</protein>
<dbReference type="Proteomes" id="UP000051913">
    <property type="component" value="Unassembled WGS sequence"/>
</dbReference>
<feature type="compositionally biased region" description="Polar residues" evidence="1">
    <location>
        <begin position="229"/>
        <end position="248"/>
    </location>
</feature>
<sequence length="248" mass="26640">MATKDGFPPDERYLFLTEQAEETVQPDIGKALGRAALSLRILKASIFGVMATAAVGIAILSVENPVALVADITASWVDKPALQPGTDASTSSIQSIADTQDLPTTTSDAPTRDEIAVASEPADQKQTEIGQPSAEALLKEFEAWAAKEDSRAQVVPVQPAQAAPVQVAQDAPAQAQPTYQAQPTKKHRRARSVHNARAEIRTQRNQRARVREEQNARVEVPAVPDARAQEQSVQNAQTPSLLQSLGLR</sequence>
<evidence type="ECO:0000313" key="2">
    <source>
        <dbReference type="EMBL" id="KRR11854.1"/>
    </source>
</evidence>